<dbReference type="FunCoup" id="D5GBL4">
    <property type="interactions" value="42"/>
</dbReference>
<dbReference type="GeneID" id="9185455"/>
<dbReference type="InParanoid" id="D5GBL4"/>
<proteinExistence type="predicted"/>
<dbReference type="EMBL" id="FN430097">
    <property type="protein sequence ID" value="CAZ82020.1"/>
    <property type="molecule type" value="Genomic_DNA"/>
</dbReference>
<dbReference type="eggNOG" id="ENOG502QU87">
    <property type="taxonomic scope" value="Eukaryota"/>
</dbReference>
<dbReference type="InterPro" id="IPR011993">
    <property type="entry name" value="PH-like_dom_sf"/>
</dbReference>
<dbReference type="Pfam" id="PF00169">
    <property type="entry name" value="PH"/>
    <property type="match status" value="1"/>
</dbReference>
<accession>D5GBL4</accession>
<evidence type="ECO:0000256" key="3">
    <source>
        <dbReference type="ARBA" id="ARBA00022989"/>
    </source>
</evidence>
<feature type="compositionally biased region" description="Basic and acidic residues" evidence="5">
    <location>
        <begin position="636"/>
        <end position="649"/>
    </location>
</feature>
<dbReference type="GO" id="GO:0005737">
    <property type="term" value="C:cytoplasm"/>
    <property type="evidence" value="ECO:0007669"/>
    <property type="project" value="InterPro"/>
</dbReference>
<organism evidence="8 9">
    <name type="scientific">Tuber melanosporum (strain Mel28)</name>
    <name type="common">Perigord black truffle</name>
    <dbReference type="NCBI Taxonomy" id="656061"/>
    <lineage>
        <taxon>Eukaryota</taxon>
        <taxon>Fungi</taxon>
        <taxon>Dikarya</taxon>
        <taxon>Ascomycota</taxon>
        <taxon>Pezizomycotina</taxon>
        <taxon>Pezizomycetes</taxon>
        <taxon>Pezizales</taxon>
        <taxon>Tuberaceae</taxon>
        <taxon>Tuber</taxon>
    </lineage>
</organism>
<dbReference type="STRING" id="656061.D5GBL4"/>
<dbReference type="InterPro" id="IPR004148">
    <property type="entry name" value="BAR_dom"/>
</dbReference>
<evidence type="ECO:0000313" key="8">
    <source>
        <dbReference type="EMBL" id="CAZ82020.1"/>
    </source>
</evidence>
<comment type="subcellular location">
    <subcellularLocation>
        <location evidence="1">Membrane</location>
    </subcellularLocation>
</comment>
<dbReference type="Proteomes" id="UP000006911">
    <property type="component" value="Unassembled WGS sequence"/>
</dbReference>
<reference evidence="8 9" key="1">
    <citation type="journal article" date="2010" name="Nature">
        <title>Perigord black truffle genome uncovers evolutionary origins and mechanisms of symbiosis.</title>
        <authorList>
            <person name="Martin F."/>
            <person name="Kohler A."/>
            <person name="Murat C."/>
            <person name="Balestrini R."/>
            <person name="Coutinho P.M."/>
            <person name="Jaillon O."/>
            <person name="Montanini B."/>
            <person name="Morin E."/>
            <person name="Noel B."/>
            <person name="Percudani R."/>
            <person name="Porcel B."/>
            <person name="Rubini A."/>
            <person name="Amicucci A."/>
            <person name="Amselem J."/>
            <person name="Anthouard V."/>
            <person name="Arcioni S."/>
            <person name="Artiguenave F."/>
            <person name="Aury J.M."/>
            <person name="Ballario P."/>
            <person name="Bolchi A."/>
            <person name="Brenna A."/>
            <person name="Brun A."/>
            <person name="Buee M."/>
            <person name="Cantarel B."/>
            <person name="Chevalier G."/>
            <person name="Couloux A."/>
            <person name="Da Silva C."/>
            <person name="Denoeud F."/>
            <person name="Duplessis S."/>
            <person name="Ghignone S."/>
            <person name="Hilselberger B."/>
            <person name="Iotti M."/>
            <person name="Marcais B."/>
            <person name="Mello A."/>
            <person name="Miranda M."/>
            <person name="Pacioni G."/>
            <person name="Quesneville H."/>
            <person name="Riccioni C."/>
            <person name="Ruotolo R."/>
            <person name="Splivallo R."/>
            <person name="Stocchi V."/>
            <person name="Tisserant E."/>
            <person name="Viscomi A.R."/>
            <person name="Zambonelli A."/>
            <person name="Zampieri E."/>
            <person name="Henrissat B."/>
            <person name="Lebrun M.H."/>
            <person name="Paolocci F."/>
            <person name="Bonfante P."/>
            <person name="Ottonello S."/>
            <person name="Wincker P."/>
        </authorList>
    </citation>
    <scope>NUCLEOTIDE SEQUENCE [LARGE SCALE GENOMIC DNA]</scope>
    <source>
        <strain evidence="8 9">Mel28</strain>
    </source>
</reference>
<dbReference type="Pfam" id="PF16746">
    <property type="entry name" value="BAR_3"/>
    <property type="match status" value="1"/>
</dbReference>
<feature type="region of interest" description="Disordered" evidence="5">
    <location>
        <begin position="610"/>
        <end position="656"/>
    </location>
</feature>
<dbReference type="HOGENOM" id="CLU_001720_0_0_1"/>
<feature type="region of interest" description="Disordered" evidence="5">
    <location>
        <begin position="521"/>
        <end position="547"/>
    </location>
</feature>
<feature type="region of interest" description="Disordered" evidence="5">
    <location>
        <begin position="564"/>
        <end position="594"/>
    </location>
</feature>
<dbReference type="InterPro" id="IPR042067">
    <property type="entry name" value="Sip3_PH"/>
</dbReference>
<keyword evidence="9" id="KW-1185">Reference proteome</keyword>
<keyword evidence="3" id="KW-1133">Transmembrane helix</keyword>
<dbReference type="InterPro" id="IPR001849">
    <property type="entry name" value="PH_domain"/>
</dbReference>
<dbReference type="InterPro" id="IPR031968">
    <property type="entry name" value="VASt"/>
</dbReference>
<dbReference type="Gene3D" id="2.30.29.30">
    <property type="entry name" value="Pleckstrin-homology domain (PH domain)/Phosphotyrosine-binding domain (PTB)"/>
    <property type="match status" value="1"/>
</dbReference>
<dbReference type="PROSITE" id="PS50003">
    <property type="entry name" value="PH_DOMAIN"/>
    <property type="match status" value="1"/>
</dbReference>
<sequence>MLLRPVSLVPVTLREAALDSPTFRGTVVHYGEQVELVEKWLEGYLKATLKLCSELDVGLEEAVNSYLGKGVPNGLSESIIDQDYTLLAIRRFAEGSRGFWGAVINGAKKVEQTVVEPLLGFQRSELRVFKDSRRSLETTQAKYDSLLARYAGLSKSKEPSSLREDAFQLYEARKLYIRACLDFCVAAPIFRASLDRTLTKVLSDQSRKQIRLRREGTAAAEKHAVEMDRIRAWSEGMEQSDKVFRKELLMARKELEEKVKRELHPARELEEYASSTVPYLSSKGPGIAPEGENISSEKQGWLFMRTLTGKPTRSLWIRRWFFVREGIFGWLMQGYKGGAMEESEKIGVLLCNIKPAFQEERRFCFEVKTKDTTILLQSETQAELTSWLAVFEQAKRTAIESASSTTSTQAFSIIPPSAPVLASEPAYVAKGHDGNNASSALASQPTGKDAISLNPLSMSRHLLVHRERDDEASGIDRSLTMPLGALGGASRGTSFDISRIDNSTLVSSGAREKIAQKLDIRRGTGYGERNQSLAVPPASPGNSNSSSGIGAGVSALISASHNALPFHPPASPPTDGKFADGPTSLAPATLASTPTPATLSKAAMVTLGQEPINDDFGSKGHRKTQSLDETAGPHLLRRDDNPPGGKDEYPSGYPPELRAQDNHFRVLFPGRRPGEAVLLVFRATWSPNDTQELPGRCYVTVENVYFYSHYLGLVFTSVIPLTSVTEVKAAPGKDCDYLFLHLDPEDGNVGVDQEGHEPHITVKIFLEPVRLLQRRLLFLVKNANASSEDEPPKLPARKVLERLIALEREVEERTGTDTESWEDVGFVDVHDELERRKRTGELVRVRTDGDILTPNPTATQGSIDGRVREVTRFKLPSVPVVYEPGGMDKKAFEREFEVSPKAMFHVMFGDKSAVFQMLYNERRARYIQQGAWTQLEGGSMRREFKYQIEYLDILRRLRISNVVDHQTIEKQDDHLCYVITDRKTPWHLPHREHFMLVSKVVITHLAKSKCKLSIWTAVEWAKEPTFSKGIVHRQALDDLDLDALDLGDVVADQARKLGSPSRIENAVHIFGGIGQETPGSHLTAGGPDGAPLAPDLDPRAPRLPIAHRSLSQMMLETGLSFLESAVSSLMMWTFTALQKAWGIASAQRIILLFLAVSLLSNTMLSSRSTVSYWNERRAANFMNAVGVSPNGIMSRAVYLKDMDEMVFNGTDLAHDGSSQCYAKFRELASFTDMDADAALASKGFFSASTRATARRLRLSRQHLGSYRHDLLVAMRVVNSLEREMVHAEWDNWLYEETSRCKQALFILNSRKQPAGGTGLNSTSEGGGRGEHGEAAKWLSEYCDSCNSERSESDTGRRLGLAFP</sequence>
<evidence type="ECO:0000259" key="7">
    <source>
        <dbReference type="PROSITE" id="PS51778"/>
    </source>
</evidence>
<dbReference type="InterPro" id="IPR027267">
    <property type="entry name" value="AH/BAR_dom_sf"/>
</dbReference>
<keyword evidence="4" id="KW-0472">Membrane</keyword>
<evidence type="ECO:0000256" key="1">
    <source>
        <dbReference type="ARBA" id="ARBA00004370"/>
    </source>
</evidence>
<dbReference type="PANTHER" id="PTHR14248">
    <property type="entry name" value="CYCLIN Y, ISOFORM A"/>
    <property type="match status" value="1"/>
</dbReference>
<gene>
    <name evidence="8" type="ORF">GSTUM_00005689001</name>
</gene>
<protein>
    <submittedName>
        <fullName evidence="8">(Perigord truffle) hypothetical protein</fullName>
    </submittedName>
</protein>
<dbReference type="SUPFAM" id="SSF50729">
    <property type="entry name" value="PH domain-like"/>
    <property type="match status" value="1"/>
</dbReference>
<feature type="compositionally biased region" description="Low complexity" evidence="5">
    <location>
        <begin position="582"/>
        <end position="594"/>
    </location>
</feature>
<evidence type="ECO:0000256" key="2">
    <source>
        <dbReference type="ARBA" id="ARBA00022692"/>
    </source>
</evidence>
<dbReference type="CDD" id="cd13280">
    <property type="entry name" value="PH_SIP3"/>
    <property type="match status" value="1"/>
</dbReference>
<dbReference type="GO" id="GO:0016020">
    <property type="term" value="C:membrane"/>
    <property type="evidence" value="ECO:0007669"/>
    <property type="project" value="UniProtKB-SubCell"/>
</dbReference>
<evidence type="ECO:0000259" key="6">
    <source>
        <dbReference type="PROSITE" id="PS50003"/>
    </source>
</evidence>
<keyword evidence="2" id="KW-0812">Transmembrane</keyword>
<name>D5GBL4_TUBMM</name>
<dbReference type="CDD" id="cd07609">
    <property type="entry name" value="BAR_SIP3_fungi"/>
    <property type="match status" value="1"/>
</dbReference>
<dbReference type="Gene3D" id="1.20.1270.60">
    <property type="entry name" value="Arfaptin homology (AH) domain/BAR domain"/>
    <property type="match status" value="1"/>
</dbReference>
<dbReference type="KEGG" id="tml:GSTUM_00005689001"/>
<feature type="domain" description="PH" evidence="6">
    <location>
        <begin position="295"/>
        <end position="396"/>
    </location>
</feature>
<feature type="compositionally biased region" description="Low complexity" evidence="5">
    <location>
        <begin position="534"/>
        <end position="547"/>
    </location>
</feature>
<dbReference type="InterPro" id="IPR039463">
    <property type="entry name" value="Sip3/Lam1_BAR"/>
</dbReference>
<evidence type="ECO:0000256" key="4">
    <source>
        <dbReference type="ARBA" id="ARBA00023136"/>
    </source>
</evidence>
<evidence type="ECO:0000313" key="9">
    <source>
        <dbReference type="Proteomes" id="UP000006911"/>
    </source>
</evidence>
<dbReference type="RefSeq" id="XP_002837829.1">
    <property type="nucleotide sequence ID" value="XM_002837783.1"/>
</dbReference>
<dbReference type="Pfam" id="PF16016">
    <property type="entry name" value="VASt"/>
    <property type="match status" value="1"/>
</dbReference>
<dbReference type="FunFam" id="2.30.29.30:FF:000349">
    <property type="entry name" value="Transcription factor SipA3"/>
    <property type="match status" value="1"/>
</dbReference>
<feature type="domain" description="VASt" evidence="7">
    <location>
        <begin position="887"/>
        <end position="1058"/>
    </location>
</feature>
<dbReference type="PROSITE" id="PS51778">
    <property type="entry name" value="VAST"/>
    <property type="match status" value="1"/>
</dbReference>
<dbReference type="SMART" id="SM00233">
    <property type="entry name" value="PH"/>
    <property type="match status" value="1"/>
</dbReference>
<dbReference type="OMA" id="TKVEWLW"/>
<evidence type="ECO:0000256" key="5">
    <source>
        <dbReference type="SAM" id="MobiDB-lite"/>
    </source>
</evidence>
<dbReference type="SUPFAM" id="SSF103657">
    <property type="entry name" value="BAR/IMD domain-like"/>
    <property type="match status" value="1"/>
</dbReference>